<dbReference type="SMART" id="SM00267">
    <property type="entry name" value="GGDEF"/>
    <property type="match status" value="1"/>
</dbReference>
<comment type="cofactor">
    <cofactor evidence="1">
        <name>Mg(2+)</name>
        <dbReference type="ChEBI" id="CHEBI:18420"/>
    </cofactor>
</comment>
<dbReference type="NCBIfam" id="TIGR00254">
    <property type="entry name" value="GGDEF"/>
    <property type="match status" value="1"/>
</dbReference>
<dbReference type="AlphaFoldDB" id="A0A1H1X779"/>
<proteinExistence type="predicted"/>
<feature type="transmembrane region" description="Helical" evidence="6">
    <location>
        <begin position="170"/>
        <end position="191"/>
    </location>
</feature>
<dbReference type="STRING" id="472181.SAMN05216271_3458"/>
<evidence type="ECO:0000256" key="3">
    <source>
        <dbReference type="ARBA" id="ARBA00012528"/>
    </source>
</evidence>
<dbReference type="PANTHER" id="PTHR45138">
    <property type="entry name" value="REGULATORY COMPONENTS OF SENSORY TRANSDUCTION SYSTEM"/>
    <property type="match status" value="1"/>
</dbReference>
<sequence length="393" mass="44279">MENTHATYDVSPWRGEFSDPAIERAYRKHSEVTVARHLRRGLMVWLVLLLLFGMLDYPVLGNSADFALVAGLRLATAALLLTLFFYSKRKPSLATDGYAVTAIEAFGFVLFFFLYFIRHDIVSWIIGVVAMLIISLYVFIPNRVYLSTLAAAFGIGGMMFAVWLRGFGAPVLVGLLFMLSLPMVVGFFTALRLQTVQRQEYALFQQVSSINRDLQNEIKQRQALEEELKRQATTDPLTGLFNRRQYEMLFNRERERCSRQHKFISLCVADLDHFKRINDTYGHDIGDLALRHAADLFSNLLRQSDVVGRFGGEEFVLILPDTDLEQAVAVISRLRQELESTPLASPAGAIRLTATFGVTQVFTGDDSIETVIKRADQGLYEGKGAGRNRVMTA</sequence>
<feature type="domain" description="GGDEF" evidence="7">
    <location>
        <begin position="262"/>
        <end position="393"/>
    </location>
</feature>
<dbReference type="GO" id="GO:0005886">
    <property type="term" value="C:plasma membrane"/>
    <property type="evidence" value="ECO:0007669"/>
    <property type="project" value="UniProtKB-SubCell"/>
</dbReference>
<dbReference type="PANTHER" id="PTHR45138:SF9">
    <property type="entry name" value="DIGUANYLATE CYCLASE DGCM-RELATED"/>
    <property type="match status" value="1"/>
</dbReference>
<evidence type="ECO:0000259" key="7">
    <source>
        <dbReference type="PROSITE" id="PS50887"/>
    </source>
</evidence>
<dbReference type="OrthoDB" id="9812260at2"/>
<feature type="transmembrane region" description="Helical" evidence="6">
    <location>
        <begin position="144"/>
        <end position="164"/>
    </location>
</feature>
<dbReference type="InterPro" id="IPR043128">
    <property type="entry name" value="Rev_trsase/Diguanyl_cyclase"/>
</dbReference>
<dbReference type="RefSeq" id="WP_092288063.1">
    <property type="nucleotide sequence ID" value="NZ_LT629763.1"/>
</dbReference>
<keyword evidence="6" id="KW-0472">Membrane</keyword>
<keyword evidence="6" id="KW-0812">Transmembrane</keyword>
<reference evidence="9" key="1">
    <citation type="submission" date="2016-10" db="EMBL/GenBank/DDBJ databases">
        <authorList>
            <person name="Varghese N."/>
            <person name="Submissions S."/>
        </authorList>
    </citation>
    <scope>NUCLEOTIDE SEQUENCE [LARGE SCALE GENOMIC DNA]</scope>
    <source>
        <strain evidence="9">JCM 14963</strain>
    </source>
</reference>
<feature type="transmembrane region" description="Helical" evidence="6">
    <location>
        <begin position="42"/>
        <end position="60"/>
    </location>
</feature>
<dbReference type="InterPro" id="IPR000160">
    <property type="entry name" value="GGDEF_dom"/>
</dbReference>
<dbReference type="PROSITE" id="PS50887">
    <property type="entry name" value="GGDEF"/>
    <property type="match status" value="1"/>
</dbReference>
<dbReference type="FunFam" id="3.30.70.270:FF:000001">
    <property type="entry name" value="Diguanylate cyclase domain protein"/>
    <property type="match status" value="1"/>
</dbReference>
<evidence type="ECO:0000256" key="6">
    <source>
        <dbReference type="SAM" id="Phobius"/>
    </source>
</evidence>
<gene>
    <name evidence="8" type="ORF">SAMN05216271_3458</name>
</gene>
<dbReference type="GO" id="GO:0052621">
    <property type="term" value="F:diguanylate cyclase activity"/>
    <property type="evidence" value="ECO:0007669"/>
    <property type="project" value="UniProtKB-EC"/>
</dbReference>
<dbReference type="SUPFAM" id="SSF55073">
    <property type="entry name" value="Nucleotide cyclase"/>
    <property type="match status" value="1"/>
</dbReference>
<feature type="transmembrane region" description="Helical" evidence="6">
    <location>
        <begin position="66"/>
        <end position="86"/>
    </location>
</feature>
<evidence type="ECO:0000256" key="4">
    <source>
        <dbReference type="ARBA" id="ARBA00034247"/>
    </source>
</evidence>
<name>A0A1H1X779_9GAMM</name>
<evidence type="ECO:0000313" key="8">
    <source>
        <dbReference type="EMBL" id="SDT05205.1"/>
    </source>
</evidence>
<dbReference type="EMBL" id="LT629763">
    <property type="protein sequence ID" value="SDT05205.1"/>
    <property type="molecule type" value="Genomic_DNA"/>
</dbReference>
<organism evidence="8 9">
    <name type="scientific">Halopseudomonas sabulinigri</name>
    <dbReference type="NCBI Taxonomy" id="472181"/>
    <lineage>
        <taxon>Bacteria</taxon>
        <taxon>Pseudomonadati</taxon>
        <taxon>Pseudomonadota</taxon>
        <taxon>Gammaproteobacteria</taxon>
        <taxon>Pseudomonadales</taxon>
        <taxon>Pseudomonadaceae</taxon>
        <taxon>Halopseudomonas</taxon>
    </lineage>
</organism>
<comment type="catalytic activity">
    <reaction evidence="4">
        <text>2 GTP = 3',3'-c-di-GMP + 2 diphosphate</text>
        <dbReference type="Rhea" id="RHEA:24898"/>
        <dbReference type="ChEBI" id="CHEBI:33019"/>
        <dbReference type="ChEBI" id="CHEBI:37565"/>
        <dbReference type="ChEBI" id="CHEBI:58805"/>
        <dbReference type="EC" id="2.7.7.65"/>
    </reaction>
</comment>
<feature type="transmembrane region" description="Helical" evidence="6">
    <location>
        <begin position="121"/>
        <end position="139"/>
    </location>
</feature>
<evidence type="ECO:0000313" key="9">
    <source>
        <dbReference type="Proteomes" id="UP000243413"/>
    </source>
</evidence>
<keyword evidence="5" id="KW-0175">Coiled coil</keyword>
<dbReference type="Gene3D" id="3.30.70.270">
    <property type="match status" value="1"/>
</dbReference>
<dbReference type="InterPro" id="IPR029787">
    <property type="entry name" value="Nucleotide_cyclase"/>
</dbReference>
<accession>A0A1H1X779</accession>
<protein>
    <recommendedName>
        <fullName evidence="3">diguanylate cyclase</fullName>
        <ecNumber evidence="3">2.7.7.65</ecNumber>
    </recommendedName>
</protein>
<dbReference type="EC" id="2.7.7.65" evidence="3"/>
<evidence type="ECO:0000256" key="2">
    <source>
        <dbReference type="ARBA" id="ARBA00004533"/>
    </source>
</evidence>
<evidence type="ECO:0000256" key="5">
    <source>
        <dbReference type="SAM" id="Coils"/>
    </source>
</evidence>
<comment type="subcellular location">
    <subcellularLocation>
        <location evidence="2">Cell inner membrane</location>
    </subcellularLocation>
</comment>
<evidence type="ECO:0000256" key="1">
    <source>
        <dbReference type="ARBA" id="ARBA00001946"/>
    </source>
</evidence>
<dbReference type="Pfam" id="PF00990">
    <property type="entry name" value="GGDEF"/>
    <property type="match status" value="1"/>
</dbReference>
<dbReference type="Proteomes" id="UP000243413">
    <property type="component" value="Chromosome I"/>
</dbReference>
<feature type="coiled-coil region" evidence="5">
    <location>
        <begin position="207"/>
        <end position="234"/>
    </location>
</feature>
<keyword evidence="6" id="KW-1133">Transmembrane helix</keyword>
<feature type="transmembrane region" description="Helical" evidence="6">
    <location>
        <begin position="98"/>
        <end position="115"/>
    </location>
</feature>
<dbReference type="CDD" id="cd01949">
    <property type="entry name" value="GGDEF"/>
    <property type="match status" value="1"/>
</dbReference>
<dbReference type="InterPro" id="IPR050469">
    <property type="entry name" value="Diguanylate_Cyclase"/>
</dbReference>